<protein>
    <submittedName>
        <fullName evidence="1">Uncharacterized protein</fullName>
    </submittedName>
</protein>
<accession>A0AAE3UGS6</accession>
<dbReference type="Proteomes" id="UP001232063">
    <property type="component" value="Unassembled WGS sequence"/>
</dbReference>
<evidence type="ECO:0000313" key="1">
    <source>
        <dbReference type="EMBL" id="MDJ1503611.1"/>
    </source>
</evidence>
<dbReference type="AlphaFoldDB" id="A0AAE3UGS6"/>
<evidence type="ECO:0000313" key="2">
    <source>
        <dbReference type="Proteomes" id="UP001232063"/>
    </source>
</evidence>
<comment type="caution">
    <text evidence="1">The sequence shown here is derived from an EMBL/GenBank/DDBJ whole genome shotgun (WGS) entry which is preliminary data.</text>
</comment>
<sequence>MRIPEEGCLRIHPVNYQAAFFVKFFEALKAVQPVAHHFAGFGHIS</sequence>
<name>A0AAE3UGS6_9BACT</name>
<dbReference type="RefSeq" id="WP_314514230.1">
    <property type="nucleotide sequence ID" value="NZ_JASJOU010000008.1"/>
</dbReference>
<gene>
    <name evidence="1" type="ORF">QNI22_23290</name>
</gene>
<proteinExistence type="predicted"/>
<organism evidence="1 2">
    <name type="scientific">Xanthocytophaga agilis</name>
    <dbReference type="NCBI Taxonomy" id="3048010"/>
    <lineage>
        <taxon>Bacteria</taxon>
        <taxon>Pseudomonadati</taxon>
        <taxon>Bacteroidota</taxon>
        <taxon>Cytophagia</taxon>
        <taxon>Cytophagales</taxon>
        <taxon>Rhodocytophagaceae</taxon>
        <taxon>Xanthocytophaga</taxon>
    </lineage>
</organism>
<dbReference type="EMBL" id="JASJOU010000008">
    <property type="protein sequence ID" value="MDJ1503611.1"/>
    <property type="molecule type" value="Genomic_DNA"/>
</dbReference>
<reference evidence="1" key="1">
    <citation type="submission" date="2023-05" db="EMBL/GenBank/DDBJ databases">
        <authorList>
            <person name="Zhang X."/>
        </authorList>
    </citation>
    <scope>NUCLEOTIDE SEQUENCE</scope>
    <source>
        <strain evidence="1">BD1B2-1</strain>
    </source>
</reference>
<keyword evidence="2" id="KW-1185">Reference proteome</keyword>